<dbReference type="PANTHER" id="PTHR42760:SF78">
    <property type="entry name" value="3-OXOACYL-[ACYL-CARRIER-PROTEIN] REDUCTASE [NADH]"/>
    <property type="match status" value="1"/>
</dbReference>
<comment type="caution">
    <text evidence="3">The sequence shown here is derived from an EMBL/GenBank/DDBJ whole genome shotgun (WGS) entry which is preliminary data.</text>
</comment>
<dbReference type="SMART" id="SM00822">
    <property type="entry name" value="PKS_KR"/>
    <property type="match status" value="1"/>
</dbReference>
<protein>
    <submittedName>
        <fullName evidence="3">3-oxoacyl-ACP reductase</fullName>
    </submittedName>
</protein>
<evidence type="ECO:0000256" key="1">
    <source>
        <dbReference type="ARBA" id="ARBA00006484"/>
    </source>
</evidence>
<dbReference type="EMBL" id="WWEQ01000007">
    <property type="protein sequence ID" value="MYM18951.1"/>
    <property type="molecule type" value="Genomic_DNA"/>
</dbReference>
<comment type="similarity">
    <text evidence="1">Belongs to the short-chain dehydrogenases/reductases (SDR) family.</text>
</comment>
<accession>A0A6N9H538</accession>
<evidence type="ECO:0000313" key="4">
    <source>
        <dbReference type="Proteomes" id="UP000469215"/>
    </source>
</evidence>
<dbReference type="InterPro" id="IPR036291">
    <property type="entry name" value="NAD(P)-bd_dom_sf"/>
</dbReference>
<name>A0A6N9H538_9MICO</name>
<proteinExistence type="inferred from homology"/>
<dbReference type="PROSITE" id="PS00061">
    <property type="entry name" value="ADH_SHORT"/>
    <property type="match status" value="1"/>
</dbReference>
<dbReference type="Gene3D" id="3.40.50.720">
    <property type="entry name" value="NAD(P)-binding Rossmann-like Domain"/>
    <property type="match status" value="2"/>
</dbReference>
<dbReference type="Proteomes" id="UP000469215">
    <property type="component" value="Unassembled WGS sequence"/>
</dbReference>
<dbReference type="InterPro" id="IPR057326">
    <property type="entry name" value="KR_dom"/>
</dbReference>
<dbReference type="RefSeq" id="WP_160952386.1">
    <property type="nucleotide sequence ID" value="NZ_WWEQ01000007.1"/>
</dbReference>
<gene>
    <name evidence="3" type="ORF">GSY69_02890</name>
</gene>
<evidence type="ECO:0000313" key="3">
    <source>
        <dbReference type="EMBL" id="MYM18951.1"/>
    </source>
</evidence>
<dbReference type="PRINTS" id="PR00080">
    <property type="entry name" value="SDRFAMILY"/>
</dbReference>
<dbReference type="PRINTS" id="PR00081">
    <property type="entry name" value="GDHRDH"/>
</dbReference>
<dbReference type="InterPro" id="IPR020904">
    <property type="entry name" value="Sc_DH/Rdtase_CS"/>
</dbReference>
<dbReference type="FunFam" id="3.40.50.720:FF:000338">
    <property type="entry name" value="3-oxoacyl-ACP reductase FabG"/>
    <property type="match status" value="1"/>
</dbReference>
<sequence>MSDTYLDLVNGPLRGIAKKLGLPAPVPLRRFSADDPQHGYLAEPVLVAGSTPGAEALAGLLVDAGFSVQRAADPGQRYSAIIAAYDGAQTPADLQDATLAVGTALRGLVTCGRVITLSDAPATADEAAVAPVDPALNAARGGVTGILRSAAHEMRSGSTANGILLDGVGPEAPSVAAALWFLLSAKSAYVSGQFLTVDSERGRRIGAADFAATGDSAAAPLAGRVAVVTGAARGIGAAIVEVLRRDGAQVYGVDVPAAGQALADTMNRVRGTAIQADITAPDAADTIAAAVGRPIDILIHNAGITRDKMLANMDAGRWSSVLGVNVLSQLRMDDRLDELGAWGDAPHVVSLASTSGIAGNRGQTNYAASKAGVIGMAAAAADSFARRSGSINAVAPGFIETEMTKKMPVLTRQVARRLSSLAQGGLPRDVAEAIAFLASDAAAGINGRTLRVCGQNMVGA</sequence>
<reference evidence="3 4" key="1">
    <citation type="submission" date="2020-01" db="EMBL/GenBank/DDBJ databases">
        <authorList>
            <person name="Deng T."/>
        </authorList>
    </citation>
    <scope>NUCLEOTIDE SEQUENCE [LARGE SCALE GENOMIC DNA]</scope>
    <source>
        <strain evidence="3 4">5221</strain>
    </source>
</reference>
<dbReference type="GO" id="GO:0016616">
    <property type="term" value="F:oxidoreductase activity, acting on the CH-OH group of donors, NAD or NADP as acceptor"/>
    <property type="evidence" value="ECO:0007669"/>
    <property type="project" value="TreeGrafter"/>
</dbReference>
<evidence type="ECO:0000259" key="2">
    <source>
        <dbReference type="SMART" id="SM00822"/>
    </source>
</evidence>
<organism evidence="3 4">
    <name type="scientific">Brevibacterium rongguiense</name>
    <dbReference type="NCBI Taxonomy" id="2695267"/>
    <lineage>
        <taxon>Bacteria</taxon>
        <taxon>Bacillati</taxon>
        <taxon>Actinomycetota</taxon>
        <taxon>Actinomycetes</taxon>
        <taxon>Micrococcales</taxon>
        <taxon>Brevibacteriaceae</taxon>
        <taxon>Brevibacterium</taxon>
    </lineage>
</organism>
<feature type="domain" description="Ketoreductase" evidence="2">
    <location>
        <begin position="224"/>
        <end position="397"/>
    </location>
</feature>
<dbReference type="NCBIfam" id="NF006110">
    <property type="entry name" value="PRK08261.1"/>
    <property type="match status" value="1"/>
</dbReference>
<dbReference type="InterPro" id="IPR002347">
    <property type="entry name" value="SDR_fam"/>
</dbReference>
<dbReference type="Pfam" id="PF13561">
    <property type="entry name" value="adh_short_C2"/>
    <property type="match status" value="1"/>
</dbReference>
<dbReference type="PANTHER" id="PTHR42760">
    <property type="entry name" value="SHORT-CHAIN DEHYDROGENASES/REDUCTASES FAMILY MEMBER"/>
    <property type="match status" value="1"/>
</dbReference>
<keyword evidence="4" id="KW-1185">Reference proteome</keyword>
<dbReference type="SUPFAM" id="SSF51735">
    <property type="entry name" value="NAD(P)-binding Rossmann-fold domains"/>
    <property type="match status" value="2"/>
</dbReference>
<dbReference type="AlphaFoldDB" id="A0A6N9H538"/>